<evidence type="ECO:0000256" key="2">
    <source>
        <dbReference type="ARBA" id="ARBA00023315"/>
    </source>
</evidence>
<comment type="caution">
    <text evidence="5">The sequence shown here is derived from an EMBL/GenBank/DDBJ whole genome shotgun (WGS) entry which is preliminary data.</text>
</comment>
<reference evidence="5" key="2">
    <citation type="submission" date="2020-09" db="EMBL/GenBank/DDBJ databases">
        <authorList>
            <person name="Sun Q."/>
            <person name="Zhou Y."/>
        </authorList>
    </citation>
    <scope>NUCLEOTIDE SEQUENCE</scope>
    <source>
        <strain evidence="5">CGMCC 1.15367</strain>
    </source>
</reference>
<evidence type="ECO:0000256" key="3">
    <source>
        <dbReference type="ARBA" id="ARBA00038502"/>
    </source>
</evidence>
<dbReference type="InterPro" id="IPR016181">
    <property type="entry name" value="Acyl_CoA_acyltransferase"/>
</dbReference>
<dbReference type="SUPFAM" id="SSF55729">
    <property type="entry name" value="Acyl-CoA N-acyltransferases (Nat)"/>
    <property type="match status" value="1"/>
</dbReference>
<evidence type="ECO:0000256" key="1">
    <source>
        <dbReference type="ARBA" id="ARBA00022679"/>
    </source>
</evidence>
<dbReference type="InterPro" id="IPR051531">
    <property type="entry name" value="N-acetyltransferase"/>
</dbReference>
<dbReference type="PANTHER" id="PTHR43792">
    <property type="entry name" value="GNAT FAMILY, PUTATIVE (AFU_ORTHOLOGUE AFUA_3G00765)-RELATED-RELATED"/>
    <property type="match status" value="1"/>
</dbReference>
<keyword evidence="2" id="KW-0012">Acyltransferase</keyword>
<dbReference type="RefSeq" id="WP_188911093.1">
    <property type="nucleotide sequence ID" value="NZ_BMIQ01000006.1"/>
</dbReference>
<evidence type="ECO:0000313" key="6">
    <source>
        <dbReference type="Proteomes" id="UP000644699"/>
    </source>
</evidence>
<dbReference type="GO" id="GO:0008999">
    <property type="term" value="F:protein-N-terminal-alanine acetyltransferase activity"/>
    <property type="evidence" value="ECO:0007669"/>
    <property type="project" value="TreeGrafter"/>
</dbReference>
<comment type="similarity">
    <text evidence="3">Belongs to the acetyltransferase family. RimJ subfamily.</text>
</comment>
<dbReference type="AlphaFoldDB" id="A0A916ZU40"/>
<dbReference type="PROSITE" id="PS51186">
    <property type="entry name" value="GNAT"/>
    <property type="match status" value="1"/>
</dbReference>
<accession>A0A916ZU40</accession>
<proteinExistence type="inferred from homology"/>
<dbReference type="Proteomes" id="UP000644699">
    <property type="component" value="Unassembled WGS sequence"/>
</dbReference>
<dbReference type="Gene3D" id="3.40.630.30">
    <property type="match status" value="1"/>
</dbReference>
<evidence type="ECO:0000259" key="4">
    <source>
        <dbReference type="PROSITE" id="PS51186"/>
    </source>
</evidence>
<name>A0A916ZU40_9HYPH</name>
<dbReference type="Pfam" id="PF13302">
    <property type="entry name" value="Acetyltransf_3"/>
    <property type="match status" value="1"/>
</dbReference>
<protein>
    <submittedName>
        <fullName evidence="5">Ribosomal-protein-alanine N-acetyltransferase</fullName>
    </submittedName>
</protein>
<evidence type="ECO:0000313" key="5">
    <source>
        <dbReference type="EMBL" id="GGE14283.1"/>
    </source>
</evidence>
<dbReference type="InterPro" id="IPR000182">
    <property type="entry name" value="GNAT_dom"/>
</dbReference>
<keyword evidence="1" id="KW-0808">Transferase</keyword>
<dbReference type="GO" id="GO:0005737">
    <property type="term" value="C:cytoplasm"/>
    <property type="evidence" value="ECO:0007669"/>
    <property type="project" value="TreeGrafter"/>
</dbReference>
<reference evidence="5" key="1">
    <citation type="journal article" date="2014" name="Int. J. Syst. Evol. Microbiol.">
        <title>Complete genome sequence of Corynebacterium casei LMG S-19264T (=DSM 44701T), isolated from a smear-ripened cheese.</title>
        <authorList>
            <consortium name="US DOE Joint Genome Institute (JGI-PGF)"/>
            <person name="Walter F."/>
            <person name="Albersmeier A."/>
            <person name="Kalinowski J."/>
            <person name="Ruckert C."/>
        </authorList>
    </citation>
    <scope>NUCLEOTIDE SEQUENCE</scope>
    <source>
        <strain evidence="5">CGMCC 1.15367</strain>
    </source>
</reference>
<keyword evidence="6" id="KW-1185">Reference proteome</keyword>
<dbReference type="EMBL" id="BMIQ01000006">
    <property type="protein sequence ID" value="GGE14283.1"/>
    <property type="molecule type" value="Genomic_DNA"/>
</dbReference>
<organism evidence="5 6">
    <name type="scientific">Aureimonas endophytica</name>
    <dbReference type="NCBI Taxonomy" id="2027858"/>
    <lineage>
        <taxon>Bacteria</taxon>
        <taxon>Pseudomonadati</taxon>
        <taxon>Pseudomonadota</taxon>
        <taxon>Alphaproteobacteria</taxon>
        <taxon>Hyphomicrobiales</taxon>
        <taxon>Aurantimonadaceae</taxon>
        <taxon>Aureimonas</taxon>
    </lineage>
</organism>
<gene>
    <name evidence="5" type="ORF">GCM10011390_36800</name>
</gene>
<dbReference type="PANTHER" id="PTHR43792:SF8">
    <property type="entry name" value="[RIBOSOMAL PROTEIN US5]-ALANINE N-ACETYLTRANSFERASE"/>
    <property type="match status" value="1"/>
</dbReference>
<sequence>MGLFDVFLSPVGPVLHGERLVLRLPQMRDYDSWRVVREASRGFLKPWEPLWSPDELTRRAYRQRITRYHQEAQDRSAFTFFLLSRADEAVLGGVTVGQVRRGVAQSCTLGYWMGEAHAGQGLMHAAVELLKPFVFDIEGLHRIEAACLPTNARSIRLLERAGFRREGYLKQYLKIAGVWEDHYLYALLADDWTRGLDGEAASAREPNPPIVLRSFDPVGP</sequence>
<feature type="domain" description="N-acetyltransferase" evidence="4">
    <location>
        <begin position="34"/>
        <end position="190"/>
    </location>
</feature>